<keyword evidence="1" id="KW-0472">Membrane</keyword>
<dbReference type="Proteomes" id="UP000026915">
    <property type="component" value="Chromosome 7"/>
</dbReference>
<keyword evidence="4" id="KW-1185">Reference proteome</keyword>
<keyword evidence="1" id="KW-0812">Transmembrane</keyword>
<dbReference type="PANTHER" id="PTHR33127:SF35">
    <property type="entry name" value="F-BOX DOMAIN-CONTAINING PROTEIN"/>
    <property type="match status" value="1"/>
</dbReference>
<proteinExistence type="predicted"/>
<dbReference type="HOGENOM" id="CLU_636811_0_0_1"/>
<dbReference type="Pfam" id="PF03478">
    <property type="entry name" value="Beta-prop_KIB1-4"/>
    <property type="match status" value="1"/>
</dbReference>
<dbReference type="AlphaFoldDB" id="A0A061F653"/>
<dbReference type="Gramene" id="EOY12358">
    <property type="protein sequence ID" value="EOY12358"/>
    <property type="gene ID" value="TCM_030885"/>
</dbReference>
<organism evidence="3 4">
    <name type="scientific">Theobroma cacao</name>
    <name type="common">Cacao</name>
    <name type="synonym">Cocoa</name>
    <dbReference type="NCBI Taxonomy" id="3641"/>
    <lineage>
        <taxon>Eukaryota</taxon>
        <taxon>Viridiplantae</taxon>
        <taxon>Streptophyta</taxon>
        <taxon>Embryophyta</taxon>
        <taxon>Tracheophyta</taxon>
        <taxon>Spermatophyta</taxon>
        <taxon>Magnoliopsida</taxon>
        <taxon>eudicotyledons</taxon>
        <taxon>Gunneridae</taxon>
        <taxon>Pentapetalae</taxon>
        <taxon>rosids</taxon>
        <taxon>malvids</taxon>
        <taxon>Malvales</taxon>
        <taxon>Malvaceae</taxon>
        <taxon>Byttnerioideae</taxon>
        <taxon>Theobroma</taxon>
    </lineage>
</organism>
<keyword evidence="1" id="KW-1133">Transmembrane helix</keyword>
<accession>A0A061F653</accession>
<gene>
    <name evidence="3" type="ORF">TCM_030885</name>
</gene>
<feature type="domain" description="KIB1-4 beta-propeller" evidence="2">
    <location>
        <begin position="18"/>
        <end position="211"/>
    </location>
</feature>
<name>A0A061F653_THECC</name>
<dbReference type="EMBL" id="CM001885">
    <property type="protein sequence ID" value="EOY12358.1"/>
    <property type="molecule type" value="Genomic_DNA"/>
</dbReference>
<protein>
    <recommendedName>
        <fullName evidence="2">KIB1-4 beta-propeller domain-containing protein</fullName>
    </recommendedName>
</protein>
<dbReference type="PANTHER" id="PTHR33127">
    <property type="entry name" value="TRANSMEMBRANE PROTEIN"/>
    <property type="match status" value="1"/>
</dbReference>
<evidence type="ECO:0000259" key="2">
    <source>
        <dbReference type="Pfam" id="PF03478"/>
    </source>
</evidence>
<dbReference type="InParanoid" id="A0A061F653"/>
<reference evidence="3 4" key="1">
    <citation type="journal article" date="2013" name="Genome Biol.">
        <title>The genome sequence of the most widely cultivated cacao type and its use to identify candidate genes regulating pod color.</title>
        <authorList>
            <person name="Motamayor J.C."/>
            <person name="Mockaitis K."/>
            <person name="Schmutz J."/>
            <person name="Haiminen N."/>
            <person name="Iii D.L."/>
            <person name="Cornejo O."/>
            <person name="Findley S.D."/>
            <person name="Zheng P."/>
            <person name="Utro F."/>
            <person name="Royaert S."/>
            <person name="Saski C."/>
            <person name="Jenkins J."/>
            <person name="Podicheti R."/>
            <person name="Zhao M."/>
            <person name="Scheffler B.E."/>
            <person name="Stack J.C."/>
            <person name="Feltus F.A."/>
            <person name="Mustiga G.M."/>
            <person name="Amores F."/>
            <person name="Phillips W."/>
            <person name="Marelli J.P."/>
            <person name="May G.D."/>
            <person name="Shapiro H."/>
            <person name="Ma J."/>
            <person name="Bustamante C.D."/>
            <person name="Schnell R.J."/>
            <person name="Main D."/>
            <person name="Gilbert D."/>
            <person name="Parida L."/>
            <person name="Kuhn D.N."/>
        </authorList>
    </citation>
    <scope>NUCLEOTIDE SEQUENCE [LARGE SCALE GENOMIC DNA]</scope>
    <source>
        <strain evidence="4">cv. Matina 1-6</strain>
    </source>
</reference>
<evidence type="ECO:0000313" key="4">
    <source>
        <dbReference type="Proteomes" id="UP000026915"/>
    </source>
</evidence>
<evidence type="ECO:0000256" key="1">
    <source>
        <dbReference type="SAM" id="Phobius"/>
    </source>
</evidence>
<feature type="transmembrane region" description="Helical" evidence="1">
    <location>
        <begin position="32"/>
        <end position="53"/>
    </location>
</feature>
<dbReference type="InterPro" id="IPR005174">
    <property type="entry name" value="KIB1-4_b-propeller"/>
</dbReference>
<evidence type="ECO:0000313" key="3">
    <source>
        <dbReference type="EMBL" id="EOY12358.1"/>
    </source>
</evidence>
<sequence>MAKTMNPKPFAPLQTPTRVTSAESHGWKVKCFGLHVVAGVFFLTLVAAGFFLWNPTTLQKIRLPLLKFEGSIHHCTFSSSPSDPNCMILLSAKDVPLIIFLQLGDEQWTEINYEEMEKCLKESRELVQQVRLLLIEKLKPDGIVMTSLHLRVPMDLTGMIRFELFLLQVQGKIHRILFGFGEYGDIGPGKEVVAIKVHRVDPSKKIWEKVEHGPDLISSTEAEEQAKIRCIMAQEEYTRLQVKEGESNVVVEKGGNDERKYFDVPLDIAAKIAGRLTLVDYLHLRATCTMFRSVSPPVDWKKKALEGEHSIVWDMVEILEFYNLQTVGSLGKEGVHVFKLNLSSMEWIEVKSLGNYMIYICRSSSLAAMATTPGMDNKIYFPRFCGQSGHSTVLYSLETNKFHSFDSGDAEVDFYGTTEQLCAGWIEPNWC</sequence>